<keyword evidence="2" id="KW-0812">Transmembrane</keyword>
<proteinExistence type="predicted"/>
<protein>
    <submittedName>
        <fullName evidence="4">Uncharacterized protein</fullName>
    </submittedName>
</protein>
<gene>
    <name evidence="4" type="ORF">GPM918_LOCUS13018</name>
    <name evidence="3" type="ORF">OVA965_LOCUS8930</name>
    <name evidence="6" type="ORF">SRO942_LOCUS13018</name>
    <name evidence="5" type="ORF">TMI583_LOCUS8926</name>
</gene>
<dbReference type="Proteomes" id="UP000663829">
    <property type="component" value="Unassembled WGS sequence"/>
</dbReference>
<evidence type="ECO:0000313" key="5">
    <source>
        <dbReference type="EMBL" id="CAF3670012.1"/>
    </source>
</evidence>
<dbReference type="EMBL" id="CAJOBA010003083">
    <property type="protein sequence ID" value="CAF3670012.1"/>
    <property type="molecule type" value="Genomic_DNA"/>
</dbReference>
<dbReference type="Proteomes" id="UP000681722">
    <property type="component" value="Unassembled WGS sequence"/>
</dbReference>
<dbReference type="EMBL" id="CAJNOK010003082">
    <property type="protein sequence ID" value="CAF0887116.1"/>
    <property type="molecule type" value="Genomic_DNA"/>
</dbReference>
<organism evidence="4 7">
    <name type="scientific">Didymodactylos carnosus</name>
    <dbReference type="NCBI Taxonomy" id="1234261"/>
    <lineage>
        <taxon>Eukaryota</taxon>
        <taxon>Metazoa</taxon>
        <taxon>Spiralia</taxon>
        <taxon>Gnathifera</taxon>
        <taxon>Rotifera</taxon>
        <taxon>Eurotatoria</taxon>
        <taxon>Bdelloidea</taxon>
        <taxon>Philodinida</taxon>
        <taxon>Philodinidae</taxon>
        <taxon>Didymodactylos</taxon>
    </lineage>
</organism>
<feature type="region of interest" description="Disordered" evidence="1">
    <location>
        <begin position="420"/>
        <end position="444"/>
    </location>
</feature>
<reference evidence="4" key="1">
    <citation type="submission" date="2021-02" db="EMBL/GenBank/DDBJ databases">
        <authorList>
            <person name="Nowell W R."/>
        </authorList>
    </citation>
    <scope>NUCLEOTIDE SEQUENCE</scope>
</reference>
<feature type="transmembrane region" description="Helical" evidence="2">
    <location>
        <begin position="275"/>
        <end position="292"/>
    </location>
</feature>
<evidence type="ECO:0000313" key="6">
    <source>
        <dbReference type="EMBL" id="CAF3758525.1"/>
    </source>
</evidence>
<evidence type="ECO:0000256" key="1">
    <source>
        <dbReference type="SAM" id="MobiDB-lite"/>
    </source>
</evidence>
<evidence type="ECO:0000313" key="4">
    <source>
        <dbReference type="EMBL" id="CAF0986254.1"/>
    </source>
</evidence>
<sequence length="444" mass="49642">MDLAQKILKSWSQIGITQISAATIPTNYGISQLRIILQNVGFIFPMLTADRNKMFSILNAFDTFITPHLDPSKTENVGILRLEGHTDQKIKLIKQIQLYNQINFPPDMNIMTVAKVVSGYMSTPTFISEYAFIKYDREQNSNELNNNVDTFTKQCMMRWFEIIEKIIQFYVNIAEKDRTIFPRQTVFISTGFLGYSSVMTALVLQTTNGDPYVAAMALAKQTNPLPEHIFHNRRTIFSLQDDQGLEDMYKSTLIISGNFSRGGQFRRRSGWKSPVAIVTFLGLLAVIILGTLKATGVLRGKTNLARTTFSPANDAQMVISNRSVESFVLPPVEQPTSEQLAIVISSAVNVTLATVTSESYSLHVQQLSNVSASINTISGLKSRSLLAIIGITIILLLVITIVPFCVYRRRKKQQLVEDYSATSKSPSKNFRQSLNKSLTPSSPD</sequence>
<dbReference type="AlphaFoldDB" id="A0A814FXN0"/>
<dbReference type="EMBL" id="CAJNOQ010002924">
    <property type="protein sequence ID" value="CAF0986254.1"/>
    <property type="molecule type" value="Genomic_DNA"/>
</dbReference>
<dbReference type="Proteomes" id="UP000677228">
    <property type="component" value="Unassembled WGS sequence"/>
</dbReference>
<accession>A0A814FXN0</accession>
<comment type="caution">
    <text evidence="4">The sequence shown here is derived from an EMBL/GenBank/DDBJ whole genome shotgun (WGS) entry which is preliminary data.</text>
</comment>
<dbReference type="Proteomes" id="UP000682733">
    <property type="component" value="Unassembled WGS sequence"/>
</dbReference>
<dbReference type="EMBL" id="CAJOBC010002924">
    <property type="protein sequence ID" value="CAF3758525.1"/>
    <property type="molecule type" value="Genomic_DNA"/>
</dbReference>
<keyword evidence="7" id="KW-1185">Reference proteome</keyword>
<name>A0A814FXN0_9BILA</name>
<keyword evidence="2" id="KW-0472">Membrane</keyword>
<evidence type="ECO:0000256" key="2">
    <source>
        <dbReference type="SAM" id="Phobius"/>
    </source>
</evidence>
<evidence type="ECO:0000313" key="3">
    <source>
        <dbReference type="EMBL" id="CAF0887116.1"/>
    </source>
</evidence>
<evidence type="ECO:0000313" key="7">
    <source>
        <dbReference type="Proteomes" id="UP000663829"/>
    </source>
</evidence>
<keyword evidence="2" id="KW-1133">Transmembrane helix</keyword>
<feature type="transmembrane region" description="Helical" evidence="2">
    <location>
        <begin position="385"/>
        <end position="407"/>
    </location>
</feature>